<dbReference type="GO" id="GO:0006749">
    <property type="term" value="P:glutathione metabolic process"/>
    <property type="evidence" value="ECO:0007669"/>
    <property type="project" value="TreeGrafter"/>
</dbReference>
<dbReference type="InterPro" id="IPR004046">
    <property type="entry name" value="GST_C"/>
</dbReference>
<dbReference type="Gene3D" id="3.40.30.10">
    <property type="entry name" value="Glutaredoxin"/>
    <property type="match status" value="1"/>
</dbReference>
<dbReference type="SFLD" id="SFLDS00019">
    <property type="entry name" value="Glutathione_Transferase_(cytos"/>
    <property type="match status" value="1"/>
</dbReference>
<organism evidence="4">
    <name type="scientific">Parasteatoda tepidariorum</name>
    <name type="common">Common house spider</name>
    <name type="synonym">Achaearanea tepidariorum</name>
    <dbReference type="NCBI Taxonomy" id="114398"/>
    <lineage>
        <taxon>Eukaryota</taxon>
        <taxon>Metazoa</taxon>
        <taxon>Ecdysozoa</taxon>
        <taxon>Arthropoda</taxon>
        <taxon>Chelicerata</taxon>
        <taxon>Arachnida</taxon>
        <taxon>Araneae</taxon>
        <taxon>Araneomorphae</taxon>
        <taxon>Entelegynae</taxon>
        <taxon>Araneoidea</taxon>
        <taxon>Theridiidae</taxon>
        <taxon>Parasteatoda</taxon>
    </lineage>
</organism>
<keyword evidence="4" id="KW-0808">Transferase</keyword>
<dbReference type="InterPro" id="IPR036282">
    <property type="entry name" value="Glutathione-S-Trfase_C_sf"/>
</dbReference>
<dbReference type="PANTHER" id="PTHR43969:SF9">
    <property type="entry name" value="GLUTATHIONE S TRANSFERASE D10, ISOFORM A-RELATED"/>
    <property type="match status" value="1"/>
</dbReference>
<dbReference type="InterPro" id="IPR004045">
    <property type="entry name" value="Glutathione_S-Trfase_N"/>
</dbReference>
<proteinExistence type="evidence at transcript level"/>
<sequence>MGIVMYGMEASPACAAVRLTLGHLGIAFETKIVELSTRDQFKPEFLKINPQHVVPTIDDNGFILWESRAILGYLVDQHAPGSSLYPKDPKERAIVDRLLYFDIGTLYKAIGEYLYPVLFFGQPEFSSEKKEAIDKALGFLEGFLGTTSYVAGNHLTIADLSIASSLNFIYTFDYDFSAFPKITAWMNKMRVEVPHKEFLETPMNKYKQSRESQKKA</sequence>
<dbReference type="InterPro" id="IPR040079">
    <property type="entry name" value="Glutathione_S-Trfase"/>
</dbReference>
<feature type="domain" description="GST N-terminal" evidence="2">
    <location>
        <begin position="1"/>
        <end position="82"/>
    </location>
</feature>
<dbReference type="CDD" id="cd03045">
    <property type="entry name" value="GST_N_Delta_Epsilon"/>
    <property type="match status" value="1"/>
</dbReference>
<dbReference type="PROSITE" id="PS50405">
    <property type="entry name" value="GST_CTER"/>
    <property type="match status" value="1"/>
</dbReference>
<dbReference type="SUPFAM" id="SSF47616">
    <property type="entry name" value="GST C-terminal domain-like"/>
    <property type="match status" value="1"/>
</dbReference>
<dbReference type="SFLD" id="SFLDG00358">
    <property type="entry name" value="Main_(cytGST)"/>
    <property type="match status" value="1"/>
</dbReference>
<dbReference type="EMBL" id="IAAA01005502">
    <property type="protein sequence ID" value="LAA02428.1"/>
    <property type="molecule type" value="mRNA"/>
</dbReference>
<dbReference type="Pfam" id="PF13417">
    <property type="entry name" value="GST_N_3"/>
    <property type="match status" value="1"/>
</dbReference>
<dbReference type="InterPro" id="IPR036249">
    <property type="entry name" value="Thioredoxin-like_sf"/>
</dbReference>
<comment type="subunit">
    <text evidence="1">Homodimer.</text>
</comment>
<evidence type="ECO:0000259" key="3">
    <source>
        <dbReference type="PROSITE" id="PS50405"/>
    </source>
</evidence>
<dbReference type="FunFam" id="3.40.30.10:FF:000034">
    <property type="entry name" value="glutathione S-transferase 1"/>
    <property type="match status" value="1"/>
</dbReference>
<accession>A0A2L2Y2Q9</accession>
<reference evidence="4" key="1">
    <citation type="journal article" date="2016" name="Mol. Ecol. Resour.">
        <title>Evaluation of the impact of RNA preservation methods of spiders for de novo transcriptome assembly.</title>
        <authorList>
            <person name="Kono N."/>
            <person name="Nakamura H."/>
            <person name="Ito Y."/>
            <person name="Tomita M."/>
            <person name="Arakawa K."/>
        </authorList>
    </citation>
    <scope>NUCLEOTIDE SEQUENCE</scope>
    <source>
        <tissue evidence="4">Whole body</tissue>
    </source>
</reference>
<dbReference type="InterPro" id="IPR010987">
    <property type="entry name" value="Glutathione-S-Trfase_C-like"/>
</dbReference>
<dbReference type="SUPFAM" id="SSF52833">
    <property type="entry name" value="Thioredoxin-like"/>
    <property type="match status" value="1"/>
</dbReference>
<dbReference type="CDD" id="cd03177">
    <property type="entry name" value="GST_C_Delta_Epsilon"/>
    <property type="match status" value="1"/>
</dbReference>
<name>A0A2L2Y2Q9_PARTP</name>
<dbReference type="SFLD" id="SFLDG01153">
    <property type="entry name" value="Main.4:_Theta-like"/>
    <property type="match status" value="1"/>
</dbReference>
<dbReference type="Pfam" id="PF00043">
    <property type="entry name" value="GST_C"/>
    <property type="match status" value="1"/>
</dbReference>
<feature type="domain" description="GST C-terminal" evidence="3">
    <location>
        <begin position="88"/>
        <end position="216"/>
    </location>
</feature>
<dbReference type="FunFam" id="1.20.1050.10:FF:000007">
    <property type="entry name" value="Glutathione S-transferase 1-1"/>
    <property type="match status" value="1"/>
</dbReference>
<evidence type="ECO:0000259" key="2">
    <source>
        <dbReference type="PROSITE" id="PS50404"/>
    </source>
</evidence>
<evidence type="ECO:0000256" key="1">
    <source>
        <dbReference type="ARBA" id="ARBA00011738"/>
    </source>
</evidence>
<dbReference type="Gene3D" id="1.20.1050.10">
    <property type="match status" value="1"/>
</dbReference>
<dbReference type="OrthoDB" id="37920at2759"/>
<dbReference type="PANTHER" id="PTHR43969">
    <property type="entry name" value="GLUTATHIONE S TRANSFERASE D10, ISOFORM A-RELATED"/>
    <property type="match status" value="1"/>
</dbReference>
<evidence type="ECO:0000313" key="4">
    <source>
        <dbReference type="EMBL" id="LAA02428.1"/>
    </source>
</evidence>
<protein>
    <submittedName>
        <fullName evidence="4">Glutathione S-transferase 1, isoform C</fullName>
    </submittedName>
</protein>
<dbReference type="PROSITE" id="PS50404">
    <property type="entry name" value="GST_NTER"/>
    <property type="match status" value="1"/>
</dbReference>
<dbReference type="AlphaFoldDB" id="A0A2L2Y2Q9"/>
<dbReference type="EMBL" id="IAAA01005501">
    <property type="protein sequence ID" value="LAA02424.1"/>
    <property type="molecule type" value="mRNA"/>
</dbReference>
<dbReference type="GO" id="GO:0004364">
    <property type="term" value="F:glutathione transferase activity"/>
    <property type="evidence" value="ECO:0007669"/>
    <property type="project" value="TreeGrafter"/>
</dbReference>